<sequence>MPLKRATVIAKMRGAFRQGVSGSRFLADMKVAGLSYRRTDMLADWRSVNEIEKKEGAIRFVRKDYYPAKASMAQVEWALSKEFMYKVKVASRTRPDEPITERFANIMSDRALTPKEFEALAWEMIKEQSPKRIGEVEAITGWSAVQRVME</sequence>
<comment type="caution">
    <text evidence="1">The sequence shown here is derived from an EMBL/GenBank/DDBJ whole genome shotgun (WGS) entry which is preliminary data.</text>
</comment>
<accession>X1FDM9</accession>
<proteinExistence type="predicted"/>
<dbReference type="EMBL" id="BARU01003790">
    <property type="protein sequence ID" value="GAH27479.1"/>
    <property type="molecule type" value="Genomic_DNA"/>
</dbReference>
<evidence type="ECO:0000313" key="1">
    <source>
        <dbReference type="EMBL" id="GAH27479.1"/>
    </source>
</evidence>
<dbReference type="AlphaFoldDB" id="X1FDM9"/>
<gene>
    <name evidence="1" type="ORF">S03H2_07981</name>
</gene>
<organism evidence="1">
    <name type="scientific">marine sediment metagenome</name>
    <dbReference type="NCBI Taxonomy" id="412755"/>
    <lineage>
        <taxon>unclassified sequences</taxon>
        <taxon>metagenomes</taxon>
        <taxon>ecological metagenomes</taxon>
    </lineage>
</organism>
<protein>
    <submittedName>
        <fullName evidence="1">Uncharacterized protein</fullName>
    </submittedName>
</protein>
<name>X1FDM9_9ZZZZ</name>
<reference evidence="1" key="1">
    <citation type="journal article" date="2014" name="Front. Microbiol.">
        <title>High frequency of phylogenetically diverse reductive dehalogenase-homologous genes in deep subseafloor sedimentary metagenomes.</title>
        <authorList>
            <person name="Kawai M."/>
            <person name="Futagami T."/>
            <person name="Toyoda A."/>
            <person name="Takaki Y."/>
            <person name="Nishi S."/>
            <person name="Hori S."/>
            <person name="Arai W."/>
            <person name="Tsubouchi T."/>
            <person name="Morono Y."/>
            <person name="Uchiyama I."/>
            <person name="Ito T."/>
            <person name="Fujiyama A."/>
            <person name="Inagaki F."/>
            <person name="Takami H."/>
        </authorList>
    </citation>
    <scope>NUCLEOTIDE SEQUENCE</scope>
    <source>
        <strain evidence="1">Expedition CK06-06</strain>
    </source>
</reference>